<feature type="region of interest" description="Disordered" evidence="1">
    <location>
        <begin position="71"/>
        <end position="106"/>
    </location>
</feature>
<name>A0A0F5JC30_9BACT</name>
<gene>
    <name evidence="2" type="ORF">HMPREF1536_02789</name>
</gene>
<evidence type="ECO:0000256" key="1">
    <source>
        <dbReference type="SAM" id="MobiDB-lite"/>
    </source>
</evidence>
<protein>
    <submittedName>
        <fullName evidence="2">Uncharacterized protein</fullName>
    </submittedName>
</protein>
<dbReference type="Proteomes" id="UP000033035">
    <property type="component" value="Unassembled WGS sequence"/>
</dbReference>
<organism evidence="2 3">
    <name type="scientific">Parabacteroides gordonii MS-1 = DSM 23371</name>
    <dbReference type="NCBI Taxonomy" id="1203610"/>
    <lineage>
        <taxon>Bacteria</taxon>
        <taxon>Pseudomonadati</taxon>
        <taxon>Bacteroidota</taxon>
        <taxon>Bacteroidia</taxon>
        <taxon>Bacteroidales</taxon>
        <taxon>Tannerellaceae</taxon>
        <taxon>Parabacteroides</taxon>
    </lineage>
</organism>
<dbReference type="PATRIC" id="fig|1203610.3.peg.2855"/>
<accession>A0A0F5JC30</accession>
<dbReference type="EMBL" id="AQHW01000015">
    <property type="protein sequence ID" value="KKB55324.1"/>
    <property type="molecule type" value="Genomic_DNA"/>
</dbReference>
<sequence length="752" mass="80107">MAGIKDIKDFTKFPSLSDNDYLLGTKTDLGGTDAGITVGNFKKQVANDAAPSINENGYWVVNGVSTGEKARGETPVLNSGTTITGEEGTGASSEVIPDGQTPEGSPKYKLNLTLPRGSAGKAGKTAIFGIGNVLDGEKASATLTADGEDGSGNPRYKLNLVLPAGKTGEKGKTPKFEAGSVSTLEPGQSASAEISFKEYDTDGSPIYVISLSIPKGDTGSPGKTPVLKSVNAKSGDTPSGSFIADGTDESGNPKYILNLTLPAGKDGQPAIFEQGTTTTLEPTEPASVEVVENGITPEGNPKYILNFSIPRGQIGKPGIGSGNVSADGTGLVTGKKYLFVPESDGSTSGAFVEYVAPEAYDDTELRTEIANSLATAKTYTNEQIAGIVQFDIKAVPVLPDTGVKGTIYLVPKTGSGNDVHNEYIWDETSSKFELIGSTSVDLSDYYTKNEANERYVLRETGKRLITDAEGTKLESVEEGANKYVLPTGEGFNFIPAGGAVGQVLTNTAPGVAEWGNSNSEYIEIGDVTQINRVRTTSELDWGSFINGNTIEDMERAYQENIPIYSRSEGPYHSYKKGYSRCTSIMQRYDGEVVHYLLSFVISEGVTNSDNIYHYLLDLRGVAGEGWQDATVRAACTYAKTVITSGENIPFTGGYVVFDMSISKNLLIVPAGFYPLHNSVTTLLIRNTSSSTTKITFTIKLNANAGSEGSKLLIVSELPELAGKEACELSILWADWKYTVRASEPFIYNEYVE</sequence>
<evidence type="ECO:0000313" key="2">
    <source>
        <dbReference type="EMBL" id="KKB55324.1"/>
    </source>
</evidence>
<comment type="caution">
    <text evidence="2">The sequence shown here is derived from an EMBL/GenBank/DDBJ whole genome shotgun (WGS) entry which is preliminary data.</text>
</comment>
<keyword evidence="3" id="KW-1185">Reference proteome</keyword>
<dbReference type="AlphaFoldDB" id="A0A0F5JC30"/>
<proteinExistence type="predicted"/>
<dbReference type="HOGENOM" id="CLU_401070_0_0_10"/>
<evidence type="ECO:0000313" key="3">
    <source>
        <dbReference type="Proteomes" id="UP000033035"/>
    </source>
</evidence>
<dbReference type="STRING" id="1203610.HMPREF1536_02789"/>
<feature type="compositionally biased region" description="Low complexity" evidence="1">
    <location>
        <begin position="79"/>
        <end position="94"/>
    </location>
</feature>
<reference evidence="2 3" key="1">
    <citation type="submission" date="2013-04" db="EMBL/GenBank/DDBJ databases">
        <title>The Genome Sequence of Parabacteroides gordonii DSM 23371.</title>
        <authorList>
            <consortium name="The Broad Institute Genomics Platform"/>
            <person name="Earl A."/>
            <person name="Ward D."/>
            <person name="Feldgarden M."/>
            <person name="Gevers D."/>
            <person name="Martens E."/>
            <person name="Sakamoto M."/>
            <person name="Benno Y."/>
            <person name="Suzuki N."/>
            <person name="Matsunaga N."/>
            <person name="Koshihara K."/>
            <person name="Seki M."/>
            <person name="Komiya H."/>
            <person name="Walker B."/>
            <person name="Young S."/>
            <person name="Zeng Q."/>
            <person name="Gargeya S."/>
            <person name="Fitzgerald M."/>
            <person name="Haas B."/>
            <person name="Abouelleil A."/>
            <person name="Allen A.W."/>
            <person name="Alvarado L."/>
            <person name="Arachchi H.M."/>
            <person name="Berlin A.M."/>
            <person name="Chapman S.B."/>
            <person name="Gainer-Dewar J."/>
            <person name="Goldberg J."/>
            <person name="Griggs A."/>
            <person name="Gujja S."/>
            <person name="Hansen M."/>
            <person name="Howarth C."/>
            <person name="Imamovic A."/>
            <person name="Ireland A."/>
            <person name="Larimer J."/>
            <person name="McCowan C."/>
            <person name="Murphy C."/>
            <person name="Pearson M."/>
            <person name="Poon T.W."/>
            <person name="Priest M."/>
            <person name="Roberts A."/>
            <person name="Saif S."/>
            <person name="Shea T."/>
            <person name="Sisk P."/>
            <person name="Sykes S."/>
            <person name="Wortman J."/>
            <person name="Nusbaum C."/>
            <person name="Birren B."/>
        </authorList>
    </citation>
    <scope>NUCLEOTIDE SEQUENCE [LARGE SCALE GENOMIC DNA]</scope>
    <source>
        <strain evidence="2 3">MS-1</strain>
    </source>
</reference>
<dbReference type="RefSeq" id="WP_052349912.1">
    <property type="nucleotide sequence ID" value="NZ_KE386764.1"/>
</dbReference>